<evidence type="ECO:0000256" key="7">
    <source>
        <dbReference type="ARBA" id="ARBA00022842"/>
    </source>
</evidence>
<dbReference type="InterPro" id="IPR016188">
    <property type="entry name" value="PurM-like_N"/>
</dbReference>
<feature type="binding site" evidence="8">
    <location>
        <position position="491"/>
    </location>
    <ligand>
        <name>ATP</name>
        <dbReference type="ChEBI" id="CHEBI:30616"/>
    </ligand>
</feature>
<evidence type="ECO:0000256" key="2">
    <source>
        <dbReference type="ARBA" id="ARBA00022598"/>
    </source>
</evidence>
<dbReference type="Pfam" id="PF00586">
    <property type="entry name" value="AIRS"/>
    <property type="match status" value="2"/>
</dbReference>
<dbReference type="InterPro" id="IPR010074">
    <property type="entry name" value="PRibForGlyAmidine_synth_PurL"/>
</dbReference>
<evidence type="ECO:0000256" key="1">
    <source>
        <dbReference type="ARBA" id="ARBA00022490"/>
    </source>
</evidence>
<dbReference type="CDD" id="cd02204">
    <property type="entry name" value="PurL_repeat2"/>
    <property type="match status" value="1"/>
</dbReference>
<evidence type="ECO:0000256" key="8">
    <source>
        <dbReference type="HAMAP-Rule" id="MF_00420"/>
    </source>
</evidence>
<comment type="pathway">
    <text evidence="8">Purine metabolism; IMP biosynthesis via de novo pathway; 5-amino-1-(5-phospho-D-ribosyl)imidazole from N(2)-formyl-N(1)-(5-phospho-D-ribosyl)glycinamide: step 1/2.</text>
</comment>
<feature type="domain" description="PurM-like C-terminal" evidence="10">
    <location>
        <begin position="197"/>
        <end position="348"/>
    </location>
</feature>
<name>A0ABV6Z272_UNCC1</name>
<accession>A0ABV6Z272</accession>
<comment type="subunit">
    <text evidence="8">Monomer. Part of the FGAM synthase complex composed of 1 PurL, 1 PurQ and 2 PurS subunits.</text>
</comment>
<evidence type="ECO:0000259" key="11">
    <source>
        <dbReference type="Pfam" id="PF18072"/>
    </source>
</evidence>
<feature type="binding site" evidence="8">
    <location>
        <position position="111"/>
    </location>
    <ligand>
        <name>substrate</name>
    </ligand>
</feature>
<dbReference type="Pfam" id="PF02769">
    <property type="entry name" value="AIRS_C"/>
    <property type="match status" value="2"/>
</dbReference>
<reference evidence="12 13" key="1">
    <citation type="submission" date="2024-09" db="EMBL/GenBank/DDBJ databases">
        <title>Laminarin stimulates single cell rates of sulfate reduction while oxygen inhibits transcriptomic activity in coastal marine sediment.</title>
        <authorList>
            <person name="Lindsay M."/>
            <person name="Orcutt B."/>
            <person name="Emerson D."/>
            <person name="Stepanauskas R."/>
            <person name="D'Angelo T."/>
        </authorList>
    </citation>
    <scope>NUCLEOTIDE SEQUENCE [LARGE SCALE GENOMIC DNA]</scope>
    <source>
        <strain evidence="12">SAG AM-311-K15</strain>
    </source>
</reference>
<evidence type="ECO:0000313" key="13">
    <source>
        <dbReference type="Proteomes" id="UP001594351"/>
    </source>
</evidence>
<dbReference type="GO" id="GO:0004642">
    <property type="term" value="F:phosphoribosylformylglycinamidine synthase activity"/>
    <property type="evidence" value="ECO:0007669"/>
    <property type="project" value="UniProtKB-EC"/>
</dbReference>
<evidence type="ECO:0000256" key="4">
    <source>
        <dbReference type="ARBA" id="ARBA00022741"/>
    </source>
</evidence>
<feature type="active site" description="Proton acceptor" evidence="8">
    <location>
        <position position="90"/>
    </location>
</feature>
<dbReference type="HAMAP" id="MF_00420">
    <property type="entry name" value="PurL_2"/>
    <property type="match status" value="1"/>
</dbReference>
<keyword evidence="3 8" id="KW-0479">Metal-binding</keyword>
<comment type="catalytic activity">
    <reaction evidence="8">
        <text>N(2)-formyl-N(1)-(5-phospho-beta-D-ribosyl)glycinamide + L-glutamine + ATP + H2O = 2-formamido-N(1)-(5-O-phospho-beta-D-ribosyl)acetamidine + L-glutamate + ADP + phosphate + H(+)</text>
        <dbReference type="Rhea" id="RHEA:17129"/>
        <dbReference type="ChEBI" id="CHEBI:15377"/>
        <dbReference type="ChEBI" id="CHEBI:15378"/>
        <dbReference type="ChEBI" id="CHEBI:29985"/>
        <dbReference type="ChEBI" id="CHEBI:30616"/>
        <dbReference type="ChEBI" id="CHEBI:43474"/>
        <dbReference type="ChEBI" id="CHEBI:58359"/>
        <dbReference type="ChEBI" id="CHEBI:147286"/>
        <dbReference type="ChEBI" id="CHEBI:147287"/>
        <dbReference type="ChEBI" id="CHEBI:456216"/>
        <dbReference type="EC" id="6.3.5.3"/>
    </reaction>
</comment>
<dbReference type="SUPFAM" id="SSF56042">
    <property type="entry name" value="PurM C-terminal domain-like"/>
    <property type="match status" value="2"/>
</dbReference>
<keyword evidence="1 8" id="KW-0963">Cytoplasm</keyword>
<dbReference type="Proteomes" id="UP001594351">
    <property type="component" value="Unassembled WGS sequence"/>
</dbReference>
<dbReference type="InterPro" id="IPR010918">
    <property type="entry name" value="PurM-like_C_dom"/>
</dbReference>
<dbReference type="InterPro" id="IPR036676">
    <property type="entry name" value="PurM-like_C_sf"/>
</dbReference>
<proteinExistence type="inferred from homology"/>
<comment type="function">
    <text evidence="8">Part of the phosphoribosylformylglycinamidine synthase complex involved in the purines biosynthetic pathway. Catalyzes the ATP-dependent conversion of formylglycinamide ribonucleotide (FGAR) and glutamine to yield formylglycinamidine ribonucleotide (FGAM) and glutamate. The FGAM synthase complex is composed of three subunits. PurQ produces an ammonia molecule by converting glutamine to glutamate. PurL transfers the ammonia molecule to FGAR to form FGAM in an ATP-dependent manner. PurS interacts with PurQ and PurL and is thought to assist in the transfer of the ammonia molecule from PurQ to PurL.</text>
</comment>
<dbReference type="PIRSF" id="PIRSF001587">
    <property type="entry name" value="FGAM_synthase_II"/>
    <property type="match status" value="1"/>
</dbReference>
<dbReference type="EC" id="6.3.5.3" evidence="8"/>
<evidence type="ECO:0000259" key="9">
    <source>
        <dbReference type="Pfam" id="PF00586"/>
    </source>
</evidence>
<dbReference type="Gene3D" id="3.30.1330.10">
    <property type="entry name" value="PurM-like, N-terminal domain"/>
    <property type="match status" value="2"/>
</dbReference>
<feature type="binding site" evidence="8">
    <location>
        <position position="86"/>
    </location>
    <ligand>
        <name>ATP</name>
        <dbReference type="ChEBI" id="CHEBI:30616"/>
    </ligand>
</feature>
<feature type="binding site" evidence="8">
    <location>
        <position position="263"/>
    </location>
    <ligand>
        <name>Mg(2+)</name>
        <dbReference type="ChEBI" id="CHEBI:18420"/>
        <label>2</label>
    </ligand>
</feature>
<dbReference type="Gene3D" id="3.90.650.10">
    <property type="entry name" value="PurM-like C-terminal domain"/>
    <property type="match status" value="2"/>
</dbReference>
<comment type="similarity">
    <text evidence="8">Belongs to the FGAMS family.</text>
</comment>
<keyword evidence="6 8" id="KW-0067">ATP-binding</keyword>
<gene>
    <name evidence="8 12" type="primary">purL</name>
    <name evidence="12" type="ORF">ACFL27_20360</name>
</gene>
<feature type="domain" description="PurM-like C-terminal" evidence="10">
    <location>
        <begin position="568"/>
        <end position="706"/>
    </location>
</feature>
<dbReference type="InterPro" id="IPR041609">
    <property type="entry name" value="PurL_linker"/>
</dbReference>
<evidence type="ECO:0000256" key="5">
    <source>
        <dbReference type="ARBA" id="ARBA00022755"/>
    </source>
</evidence>
<feature type="binding site" evidence="8">
    <location>
        <position position="529"/>
    </location>
    <ligand>
        <name>Mg(2+)</name>
        <dbReference type="ChEBI" id="CHEBI:18420"/>
        <label>1</label>
    </ligand>
</feature>
<feature type="domain" description="PurM-like N-terminal" evidence="9">
    <location>
        <begin position="69"/>
        <end position="184"/>
    </location>
</feature>
<evidence type="ECO:0000256" key="6">
    <source>
        <dbReference type="ARBA" id="ARBA00022840"/>
    </source>
</evidence>
<feature type="binding site" evidence="8">
    <location>
        <begin position="307"/>
        <end position="309"/>
    </location>
    <ligand>
        <name>substrate</name>
    </ligand>
</feature>
<keyword evidence="4 8" id="KW-0547">Nucleotide-binding</keyword>
<feature type="binding site" evidence="8">
    <location>
        <position position="235"/>
    </location>
    <ligand>
        <name>substrate</name>
    </ligand>
</feature>
<feature type="domain" description="Phosphoribosylformylglycinamidine synthase linker" evidence="11">
    <location>
        <begin position="9"/>
        <end position="48"/>
    </location>
</feature>
<dbReference type="Pfam" id="PF18072">
    <property type="entry name" value="FGAR-AT_linker"/>
    <property type="match status" value="1"/>
</dbReference>
<feature type="binding site" evidence="8">
    <location>
        <position position="112"/>
    </location>
    <ligand>
        <name>Mg(2+)</name>
        <dbReference type="ChEBI" id="CHEBI:18420"/>
        <label>2</label>
    </ligand>
</feature>
<dbReference type="NCBIfam" id="TIGR01736">
    <property type="entry name" value="FGAM_synth_II"/>
    <property type="match status" value="1"/>
</dbReference>
<dbReference type="CDD" id="cd02203">
    <property type="entry name" value="PurL_repeat1"/>
    <property type="match status" value="1"/>
</dbReference>
<dbReference type="NCBIfam" id="NF002290">
    <property type="entry name" value="PRK01213.1"/>
    <property type="match status" value="1"/>
</dbReference>
<dbReference type="SUPFAM" id="SSF55326">
    <property type="entry name" value="PurM N-terminal domain-like"/>
    <property type="match status" value="2"/>
</dbReference>
<feature type="active site" evidence="8">
    <location>
        <position position="44"/>
    </location>
</feature>
<comment type="subcellular location">
    <subcellularLocation>
        <location evidence="8">Cytoplasm</location>
    </subcellularLocation>
</comment>
<keyword evidence="5 8" id="KW-0658">Purine biosynthesis</keyword>
<organism evidence="12 13">
    <name type="scientific">candidate division CSSED10-310 bacterium</name>
    <dbReference type="NCBI Taxonomy" id="2855610"/>
    <lineage>
        <taxon>Bacteria</taxon>
        <taxon>Bacteria division CSSED10-310</taxon>
    </lineage>
</organism>
<comment type="caution">
    <text evidence="12">The sequence shown here is derived from an EMBL/GenBank/DDBJ whole genome shotgun (WGS) entry which is preliminary data.</text>
</comment>
<sequence length="740" mass="80988">MKISQKLIAEHGLSRSEYAQILEILGREPTYTELGIFSVMWSEHCSYKSSRLLLAQFPTQGKHVLQGPGENAGAVTIGDGLAAVFKMESHNHPSFIEPYQGAATGVGGILRDIFTMGARPVASLNSLHFGPLDIPKNRYLLSGVVAGIAGYGNCMGIPTVGGEVYFHESFNGNPIINVFSLGVVKADRIFLGRGQGVGNPVLYVGSKTGRDGIHGATMASEEFDETSEERRPTVQVGDPFTEKCLLEACQELMQTNAIVAIQDMGAAGLTCSTVEISSRGGVGMEIDLDLVPQRESMMSCYDLMLSESQERMLIVAHQGQEQKVIDTFTKWGLEASNIGKIIEEDLLVVRQGSEIVAQIPASQLTDQAPVYRRPRKIPARLRKKLHSPPQVAQEQADLTPQFLEFMSHPALASKEWIFEQYDHMVRTNTVQRPGSDSALIRIKGTSKALAMTVDSNPLQCYLDPYQGSINTVCEAARNLSASGAEPLALTDCLNFGNPERPDVMWEFAQAVKGIAHACRSLDIPVISGNVSFYNETLGLPIYPTPTIGMVGLIDDVDKAVSIYFKQPTDRIFLIGSLTVHLGASLYLHLMKGRTQGPTPKSHLKKEKKYQKAIRDLIQAELLQSAHDISDGGLASALAECCLNIQSPLGADIQVDFTPTETWSEVLFGEGYPRFIISCSAEKRRDLQIFLRKKRLTFIELGAVAGEQFRIADVTGEPIISVPVTDLMLSWRTSLKRTLEG</sequence>
<feature type="binding site" evidence="8">
    <location>
        <position position="88"/>
    </location>
    <ligand>
        <name>Mg(2+)</name>
        <dbReference type="ChEBI" id="CHEBI:18420"/>
        <label>1</label>
    </ligand>
</feature>
<keyword evidence="13" id="KW-1185">Reference proteome</keyword>
<dbReference type="PANTHER" id="PTHR43555:SF1">
    <property type="entry name" value="PHOSPHORIBOSYLFORMYLGLYCINAMIDINE SYNTHASE SUBUNIT PURL"/>
    <property type="match status" value="1"/>
</dbReference>
<comment type="caution">
    <text evidence="8">Lacks conserved residue(s) required for the propagation of feature annotation.</text>
</comment>
<feature type="domain" description="PurM-like N-terminal" evidence="9">
    <location>
        <begin position="434"/>
        <end position="553"/>
    </location>
</feature>
<dbReference type="EMBL" id="JBHPBY010000330">
    <property type="protein sequence ID" value="MFC1852557.1"/>
    <property type="molecule type" value="Genomic_DNA"/>
</dbReference>
<dbReference type="InterPro" id="IPR036921">
    <property type="entry name" value="PurM-like_N_sf"/>
</dbReference>
<dbReference type="PANTHER" id="PTHR43555">
    <property type="entry name" value="PHOSPHORIBOSYLFORMYLGLYCINAMIDINE SYNTHASE SUBUNIT PURL"/>
    <property type="match status" value="1"/>
</dbReference>
<evidence type="ECO:0000256" key="3">
    <source>
        <dbReference type="ARBA" id="ARBA00022723"/>
    </source>
</evidence>
<keyword evidence="7 8" id="KW-0460">Magnesium</keyword>
<feature type="binding site" evidence="8">
    <location>
        <position position="531"/>
    </location>
    <ligand>
        <name>substrate</name>
    </ligand>
</feature>
<protein>
    <recommendedName>
        <fullName evidence="8">Phosphoribosylformylglycinamidine synthase subunit PurL</fullName>
        <shortName evidence="8">FGAM synthase</shortName>
        <ecNumber evidence="8">6.3.5.3</ecNumber>
    </recommendedName>
    <alternativeName>
        <fullName evidence="8">Formylglycinamide ribonucleotide amidotransferase subunit II</fullName>
        <shortName evidence="8">FGAR amidotransferase II</shortName>
        <shortName evidence="8">FGAR-AT II</shortName>
    </alternativeName>
    <alternativeName>
        <fullName evidence="8">Glutamine amidotransferase PurL</fullName>
    </alternativeName>
    <alternativeName>
        <fullName evidence="8">Phosphoribosylformylglycinamidine synthase subunit II</fullName>
    </alternativeName>
</protein>
<feature type="binding site" evidence="8">
    <location>
        <position position="528"/>
    </location>
    <ligand>
        <name>ATP</name>
        <dbReference type="ChEBI" id="CHEBI:30616"/>
    </ligand>
</feature>
<evidence type="ECO:0000313" key="12">
    <source>
        <dbReference type="EMBL" id="MFC1852557.1"/>
    </source>
</evidence>
<keyword evidence="2 8" id="KW-0436">Ligase</keyword>
<feature type="binding site" evidence="8">
    <location>
        <position position="47"/>
    </location>
    <ligand>
        <name>ATP</name>
        <dbReference type="ChEBI" id="CHEBI:30616"/>
    </ligand>
</feature>
<evidence type="ECO:0000259" key="10">
    <source>
        <dbReference type="Pfam" id="PF02769"/>
    </source>
</evidence>
<feature type="binding site" evidence="8">
    <location>
        <begin position="89"/>
        <end position="92"/>
    </location>
    <ligand>
        <name>substrate</name>
    </ligand>
</feature>